<evidence type="ECO:0008006" key="3">
    <source>
        <dbReference type="Google" id="ProtNLM"/>
    </source>
</evidence>
<dbReference type="OrthoDB" id="152799at2"/>
<protein>
    <recommendedName>
        <fullName evidence="3">Acyltransferase</fullName>
    </recommendedName>
</protein>
<evidence type="ECO:0000313" key="1">
    <source>
        <dbReference type="EMBL" id="SES09654.1"/>
    </source>
</evidence>
<keyword evidence="2" id="KW-1185">Reference proteome</keyword>
<dbReference type="EMBL" id="FOGG01000031">
    <property type="protein sequence ID" value="SES09654.1"/>
    <property type="molecule type" value="Genomic_DNA"/>
</dbReference>
<gene>
    <name evidence="1" type="ORF">SAMN04488023_13157</name>
</gene>
<dbReference type="Proteomes" id="UP000199572">
    <property type="component" value="Unassembled WGS sequence"/>
</dbReference>
<organism evidence="1 2">
    <name type="scientific">Pedobacter rhizosphaerae</name>
    <dbReference type="NCBI Taxonomy" id="390241"/>
    <lineage>
        <taxon>Bacteria</taxon>
        <taxon>Pseudomonadati</taxon>
        <taxon>Bacteroidota</taxon>
        <taxon>Sphingobacteriia</taxon>
        <taxon>Sphingobacteriales</taxon>
        <taxon>Sphingobacteriaceae</taxon>
        <taxon>Pedobacter</taxon>
    </lineage>
</organism>
<dbReference type="AlphaFoldDB" id="A0A1H9UKD6"/>
<accession>A0A1H9UKD6</accession>
<dbReference type="RefSeq" id="WP_090887428.1">
    <property type="nucleotide sequence ID" value="NZ_FOGG01000031.1"/>
</dbReference>
<proteinExistence type="predicted"/>
<reference evidence="1 2" key="1">
    <citation type="submission" date="2016-10" db="EMBL/GenBank/DDBJ databases">
        <authorList>
            <person name="de Groot N.N."/>
        </authorList>
    </citation>
    <scope>NUCLEOTIDE SEQUENCE [LARGE SCALE GENOMIC DNA]</scope>
    <source>
        <strain evidence="1 2">DSM 18610</strain>
    </source>
</reference>
<sequence>MIKDQPIKSLKWFFTHIVEKYVLRHFSKITYSGELAIDPQKASLVLMNHYSFNDGAILHRLARKVLVKNFKVMVVEAQLKAFIPLKYAGCFSVNKKSRTVIESLNYAAALLKEPSNMLGIYPQGEVYSMHLNRIHFEGGLSHILKKSSDSSFQVILGVTLLDYLDSFKPHARVYLQEYTGNKELKEIESAYNEFYHLCKVKQQQLHRPPEIVIDK</sequence>
<dbReference type="CDD" id="cd06551">
    <property type="entry name" value="LPLAT"/>
    <property type="match status" value="1"/>
</dbReference>
<dbReference type="SUPFAM" id="SSF69593">
    <property type="entry name" value="Glycerol-3-phosphate (1)-acyltransferase"/>
    <property type="match status" value="1"/>
</dbReference>
<dbReference type="STRING" id="390241.SAMN04488023_13157"/>
<name>A0A1H9UKD6_9SPHI</name>
<evidence type="ECO:0000313" key="2">
    <source>
        <dbReference type="Proteomes" id="UP000199572"/>
    </source>
</evidence>